<organism evidence="6 7">
    <name type="scientific">Solidesulfovibrio carbinolicus</name>
    <dbReference type="NCBI Taxonomy" id="296842"/>
    <lineage>
        <taxon>Bacteria</taxon>
        <taxon>Pseudomonadati</taxon>
        <taxon>Thermodesulfobacteriota</taxon>
        <taxon>Desulfovibrionia</taxon>
        <taxon>Desulfovibrionales</taxon>
        <taxon>Desulfovibrionaceae</taxon>
        <taxon>Solidesulfovibrio</taxon>
    </lineage>
</organism>
<dbReference type="OrthoDB" id="9767928at2"/>
<comment type="cofactor">
    <cofactor evidence="1">
        <name>FAD</name>
        <dbReference type="ChEBI" id="CHEBI:57692"/>
    </cofactor>
</comment>
<sequence>MTRKRLILAGCGHAHLPVLARLPEFVAAGVEVVCLAPGPTLAYSGMGPGLLTGRYGLADLTFPVAALCQAGGGVFRRGLAVAVEPAARRLLLADGGRLDYDAASFGLGSRVLPDFAADGSPAPVAYPVKPIENLLLARQDIQARAVEGERVRVLVAGGGPAGFEVAACLLELLRQCGLPGEDLAVAAPRGLLPGWPARAARLAEASIQRRGGRIILARVQALKAGQAVFADGTSWACDVVLAATGTRPPGLFAAAGLTAGGPDGGLAVTRRLHHPLYPELFGGGDCIDFTPCPLPRAGVYAVRQGPVLAANLLAYLTGRELIPFCRDGRDYLSLLNCGDGRAILRKGRLVAQGRWAMVLKDRIDRRFMRSFPLPEPGRAAAHAGGGPPP</sequence>
<dbReference type="Proteomes" id="UP000293296">
    <property type="component" value="Chromosome"/>
</dbReference>
<dbReference type="InterPro" id="IPR023753">
    <property type="entry name" value="FAD/NAD-binding_dom"/>
</dbReference>
<evidence type="ECO:0000313" key="6">
    <source>
        <dbReference type="EMBL" id="QAZ69411.1"/>
    </source>
</evidence>
<gene>
    <name evidence="6" type="ORF">C3Y92_01905</name>
</gene>
<dbReference type="PANTHER" id="PTHR42913">
    <property type="entry name" value="APOPTOSIS-INDUCING FACTOR 1"/>
    <property type="match status" value="1"/>
</dbReference>
<dbReference type="InterPro" id="IPR036188">
    <property type="entry name" value="FAD/NAD-bd_sf"/>
</dbReference>
<dbReference type="Gene3D" id="3.50.50.100">
    <property type="match status" value="1"/>
</dbReference>
<dbReference type="GO" id="GO:0019646">
    <property type="term" value="P:aerobic electron transport chain"/>
    <property type="evidence" value="ECO:0007669"/>
    <property type="project" value="TreeGrafter"/>
</dbReference>
<dbReference type="SUPFAM" id="SSF51905">
    <property type="entry name" value="FAD/NAD(P)-binding domain"/>
    <property type="match status" value="2"/>
</dbReference>
<keyword evidence="4" id="KW-0560">Oxidoreductase</keyword>
<evidence type="ECO:0000256" key="2">
    <source>
        <dbReference type="ARBA" id="ARBA00022630"/>
    </source>
</evidence>
<proteinExistence type="predicted"/>
<dbReference type="KEGG" id="dcb:C3Y92_01905"/>
<keyword evidence="7" id="KW-1185">Reference proteome</keyword>
<reference evidence="6 7" key="1">
    <citation type="submission" date="2018-02" db="EMBL/GenBank/DDBJ databases">
        <title>Genome sequence of Desulfovibrio carbinolicus DSM 3852.</title>
        <authorList>
            <person name="Wilbanks E."/>
            <person name="Skennerton C.T."/>
            <person name="Orphan V.J."/>
        </authorList>
    </citation>
    <scope>NUCLEOTIDE SEQUENCE [LARGE SCALE GENOMIC DNA]</scope>
    <source>
        <strain evidence="6 7">DSM 3852</strain>
    </source>
</reference>
<keyword evidence="2" id="KW-0285">Flavoprotein</keyword>
<protein>
    <submittedName>
        <fullName evidence="6">Pyridine nucleotide-disulfide oxidoreductase</fullName>
    </submittedName>
</protein>
<dbReference type="Pfam" id="PF07992">
    <property type="entry name" value="Pyr_redox_2"/>
    <property type="match status" value="1"/>
</dbReference>
<dbReference type="RefSeq" id="WP_129348980.1">
    <property type="nucleotide sequence ID" value="NZ_CP026538.1"/>
</dbReference>
<evidence type="ECO:0000256" key="4">
    <source>
        <dbReference type="ARBA" id="ARBA00023002"/>
    </source>
</evidence>
<name>A0A4P6HQ13_9BACT</name>
<dbReference type="InterPro" id="IPR051169">
    <property type="entry name" value="NADH-Q_oxidoreductase"/>
</dbReference>
<evidence type="ECO:0000256" key="3">
    <source>
        <dbReference type="ARBA" id="ARBA00022827"/>
    </source>
</evidence>
<feature type="domain" description="FAD/NAD(P)-binding" evidence="5">
    <location>
        <begin position="9"/>
        <end position="297"/>
    </location>
</feature>
<dbReference type="PANTHER" id="PTHR42913:SF9">
    <property type="entry name" value="SLR1591 PROTEIN"/>
    <property type="match status" value="1"/>
</dbReference>
<evidence type="ECO:0000256" key="1">
    <source>
        <dbReference type="ARBA" id="ARBA00001974"/>
    </source>
</evidence>
<keyword evidence="3" id="KW-0274">FAD</keyword>
<evidence type="ECO:0000259" key="5">
    <source>
        <dbReference type="Pfam" id="PF07992"/>
    </source>
</evidence>
<dbReference type="GO" id="GO:0003955">
    <property type="term" value="F:NAD(P)H dehydrogenase (quinone) activity"/>
    <property type="evidence" value="ECO:0007669"/>
    <property type="project" value="TreeGrafter"/>
</dbReference>
<accession>A0A4P6HQ13</accession>
<evidence type="ECO:0000313" key="7">
    <source>
        <dbReference type="Proteomes" id="UP000293296"/>
    </source>
</evidence>
<dbReference type="AlphaFoldDB" id="A0A4P6HQ13"/>
<dbReference type="EMBL" id="CP026538">
    <property type="protein sequence ID" value="QAZ69411.1"/>
    <property type="molecule type" value="Genomic_DNA"/>
</dbReference>